<dbReference type="Proteomes" id="UP001497382">
    <property type="component" value="Unassembled WGS sequence"/>
</dbReference>
<name>A0AAV2AFF6_9ARAC</name>
<evidence type="ECO:0000313" key="1">
    <source>
        <dbReference type="EMBL" id="CAL1282635.1"/>
    </source>
</evidence>
<reference evidence="1 2" key="1">
    <citation type="submission" date="2024-04" db="EMBL/GenBank/DDBJ databases">
        <authorList>
            <person name="Rising A."/>
            <person name="Reimegard J."/>
            <person name="Sonavane S."/>
            <person name="Akerstrom W."/>
            <person name="Nylinder S."/>
            <person name="Hedman E."/>
            <person name="Kallberg Y."/>
        </authorList>
    </citation>
    <scope>NUCLEOTIDE SEQUENCE [LARGE SCALE GENOMIC DNA]</scope>
</reference>
<dbReference type="EMBL" id="CAXIEN010000157">
    <property type="protein sequence ID" value="CAL1282635.1"/>
    <property type="molecule type" value="Genomic_DNA"/>
</dbReference>
<dbReference type="AlphaFoldDB" id="A0AAV2AFF6"/>
<organism evidence="1 2">
    <name type="scientific">Larinioides sclopetarius</name>
    <dbReference type="NCBI Taxonomy" id="280406"/>
    <lineage>
        <taxon>Eukaryota</taxon>
        <taxon>Metazoa</taxon>
        <taxon>Ecdysozoa</taxon>
        <taxon>Arthropoda</taxon>
        <taxon>Chelicerata</taxon>
        <taxon>Arachnida</taxon>
        <taxon>Araneae</taxon>
        <taxon>Araneomorphae</taxon>
        <taxon>Entelegynae</taxon>
        <taxon>Araneoidea</taxon>
        <taxon>Araneidae</taxon>
        <taxon>Larinioides</taxon>
    </lineage>
</organism>
<keyword evidence="2" id="KW-1185">Reference proteome</keyword>
<proteinExistence type="predicted"/>
<sequence>MPCARKKWISKEVENYCHLNVTPVSSVIERKRKPIQLGKGHIELVILCPMTMQMRPLQRSVMTNFLKWTHHCR</sequence>
<evidence type="ECO:0000313" key="2">
    <source>
        <dbReference type="Proteomes" id="UP001497382"/>
    </source>
</evidence>
<accession>A0AAV2AFF6</accession>
<comment type="caution">
    <text evidence="1">The sequence shown here is derived from an EMBL/GenBank/DDBJ whole genome shotgun (WGS) entry which is preliminary data.</text>
</comment>
<gene>
    <name evidence="1" type="ORF">LARSCL_LOCUS12175</name>
</gene>
<protein>
    <submittedName>
        <fullName evidence="1">Uncharacterized protein</fullName>
    </submittedName>
</protein>